<gene>
    <name evidence="2" type="ORF">EM308_08075</name>
</gene>
<dbReference type="RefSeq" id="WP_051877864.1">
    <property type="nucleotide sequence ID" value="NZ_CP017479.1"/>
</dbReference>
<keyword evidence="3" id="KW-1185">Reference proteome</keyword>
<keyword evidence="1" id="KW-0732">Signal</keyword>
<organism evidence="2 3">
    <name type="scientific">Flavobacterium gilvum</name>
    <dbReference type="NCBI Taxonomy" id="1492737"/>
    <lineage>
        <taxon>Bacteria</taxon>
        <taxon>Pseudomonadati</taxon>
        <taxon>Bacteroidota</taxon>
        <taxon>Flavobacteriia</taxon>
        <taxon>Flavobacteriales</taxon>
        <taxon>Flavobacteriaceae</taxon>
        <taxon>Flavobacterium</taxon>
    </lineage>
</organism>
<feature type="signal peptide" evidence="1">
    <location>
        <begin position="1"/>
        <end position="26"/>
    </location>
</feature>
<proteinExistence type="predicted"/>
<reference evidence="2 3" key="1">
    <citation type="submission" date="2016-10" db="EMBL/GenBank/DDBJ databases">
        <title>Flavobacterium gilvum sp. nov., isolated from stream water.</title>
        <authorList>
            <person name="Shin S.-K."/>
            <person name="Cho Y.-J."/>
            <person name="Yi H."/>
        </authorList>
    </citation>
    <scope>NUCLEOTIDE SEQUENCE [LARGE SCALE GENOMIC DNA]</scope>
    <source>
        <strain evidence="2 3">EM1308</strain>
    </source>
</reference>
<dbReference type="KEGG" id="fgl:EM308_08075"/>
<accession>A0AAC9I2J1</accession>
<evidence type="ECO:0000313" key="3">
    <source>
        <dbReference type="Proteomes" id="UP000175968"/>
    </source>
</evidence>
<sequence length="115" mass="12871">MRNNNNQKQFLFLILFVFFTGSVAFAQNATANSSLNEVLINPNDNAVGTATSKVSSELNSNMNFILWFMGTKEDVNSAKSSERFYTKKSILTSGREPNHLLLKTLLKKTINNESC</sequence>
<dbReference type="EMBL" id="CP017479">
    <property type="protein sequence ID" value="AOW09459.1"/>
    <property type="molecule type" value="Genomic_DNA"/>
</dbReference>
<feature type="chain" id="PRO_5042239596" evidence="1">
    <location>
        <begin position="27"/>
        <end position="115"/>
    </location>
</feature>
<name>A0AAC9I2J1_9FLAO</name>
<protein>
    <submittedName>
        <fullName evidence="2">Uncharacterized protein</fullName>
    </submittedName>
</protein>
<evidence type="ECO:0000256" key="1">
    <source>
        <dbReference type="SAM" id="SignalP"/>
    </source>
</evidence>
<dbReference type="Proteomes" id="UP000175968">
    <property type="component" value="Chromosome"/>
</dbReference>
<dbReference type="AlphaFoldDB" id="A0AAC9I2J1"/>
<evidence type="ECO:0000313" key="2">
    <source>
        <dbReference type="EMBL" id="AOW09459.1"/>
    </source>
</evidence>